<evidence type="ECO:0000256" key="1">
    <source>
        <dbReference type="ARBA" id="ARBA00006295"/>
    </source>
</evidence>
<gene>
    <name evidence="5" type="ORF">PYTT_2161</name>
</gene>
<dbReference type="STRING" id="1679444.PYTT_2161"/>
<dbReference type="KEGG" id="agl:PYTT_2161"/>
<dbReference type="PANTHER" id="PTHR33375:SF1">
    <property type="entry name" value="CHROMOSOME-PARTITIONING PROTEIN PARB-RELATED"/>
    <property type="match status" value="1"/>
</dbReference>
<dbReference type="PATRIC" id="fig|1679444.3.peg.2762"/>
<dbReference type="InterPro" id="IPR004437">
    <property type="entry name" value="ParB/RepB/Spo0J"/>
</dbReference>
<dbReference type="Pfam" id="PF17762">
    <property type="entry name" value="HTH_ParB"/>
    <property type="match status" value="1"/>
</dbReference>
<dbReference type="GO" id="GO:0005694">
    <property type="term" value="C:chromosome"/>
    <property type="evidence" value="ECO:0007669"/>
    <property type="project" value="TreeGrafter"/>
</dbReference>
<sequence>MLAANAQDQVLQVGLGEVVPSPLQPRRQFTEEQLAELVESIREHGIIQPLIVREVDGKYELIAGERRWRAAGKLGKENVPIIVREASDRDVLEMALIENLQRENLTPIEEAFGYVRLRKEFKMKQEEISRRVGKSRASVANIMRLLELSEPCQEMLVSGGISMGHAKVLLSLKDQEVQTRVAQDIERRSLTVRQTEKIVHNILNPKEEAPAKKTVSPVLEPYCHRLTKQFGTPVTISAKGAHGTIEISYSNRSELVRLLEIFGMDASEL</sequence>
<dbReference type="GO" id="GO:0007059">
    <property type="term" value="P:chromosome segregation"/>
    <property type="evidence" value="ECO:0007669"/>
    <property type="project" value="UniProtKB-KW"/>
</dbReference>
<proteinExistence type="inferred from homology"/>
<keyword evidence="3" id="KW-0238">DNA-binding</keyword>
<reference evidence="6" key="1">
    <citation type="submission" date="2016-09" db="EMBL/GenBank/DDBJ databases">
        <authorList>
            <person name="Koehorst J."/>
        </authorList>
    </citation>
    <scope>NUCLEOTIDE SEQUENCE [LARGE SCALE GENOMIC DNA]</scope>
</reference>
<dbReference type="InterPro" id="IPR050336">
    <property type="entry name" value="Chromosome_partition/occlusion"/>
</dbReference>
<dbReference type="InterPro" id="IPR036086">
    <property type="entry name" value="ParB/Sulfiredoxin_sf"/>
</dbReference>
<dbReference type="InterPro" id="IPR003115">
    <property type="entry name" value="ParB_N"/>
</dbReference>
<organism evidence="5 6">
    <name type="scientific">Akkermansia glycaniphila</name>
    <dbReference type="NCBI Taxonomy" id="1679444"/>
    <lineage>
        <taxon>Bacteria</taxon>
        <taxon>Pseudomonadati</taxon>
        <taxon>Verrucomicrobiota</taxon>
        <taxon>Verrucomicrobiia</taxon>
        <taxon>Verrucomicrobiales</taxon>
        <taxon>Akkermansiaceae</taxon>
        <taxon>Akkermansia</taxon>
    </lineage>
</organism>
<keyword evidence="2" id="KW-0159">Chromosome partition</keyword>
<dbReference type="AlphaFoldDB" id="A0A1C7PC04"/>
<dbReference type="InterPro" id="IPR041468">
    <property type="entry name" value="HTH_ParB/Spo0J"/>
</dbReference>
<evidence type="ECO:0000313" key="5">
    <source>
        <dbReference type="EMBL" id="SEH96794.1"/>
    </source>
</evidence>
<evidence type="ECO:0000256" key="3">
    <source>
        <dbReference type="ARBA" id="ARBA00023125"/>
    </source>
</evidence>
<evidence type="ECO:0000256" key="2">
    <source>
        <dbReference type="ARBA" id="ARBA00022829"/>
    </source>
</evidence>
<feature type="domain" description="ParB-like N-terminal" evidence="4">
    <location>
        <begin position="11"/>
        <end position="100"/>
    </location>
</feature>
<dbReference type="FunFam" id="3.90.1530.30:FF:000001">
    <property type="entry name" value="Chromosome partitioning protein ParB"/>
    <property type="match status" value="1"/>
</dbReference>
<dbReference type="Gene3D" id="1.10.10.2830">
    <property type="match status" value="1"/>
</dbReference>
<dbReference type="SUPFAM" id="SSF110849">
    <property type="entry name" value="ParB/Sulfiredoxin"/>
    <property type="match status" value="1"/>
</dbReference>
<keyword evidence="6" id="KW-1185">Reference proteome</keyword>
<dbReference type="Pfam" id="PF02195">
    <property type="entry name" value="ParB_N"/>
    <property type="match status" value="1"/>
</dbReference>
<comment type="similarity">
    <text evidence="1">Belongs to the ParB family.</text>
</comment>
<dbReference type="EMBL" id="LT629973">
    <property type="protein sequence ID" value="SEH96794.1"/>
    <property type="molecule type" value="Genomic_DNA"/>
</dbReference>
<dbReference type="Proteomes" id="UP000176204">
    <property type="component" value="Chromosome I"/>
</dbReference>
<dbReference type="Gene3D" id="3.90.1530.30">
    <property type="match status" value="1"/>
</dbReference>
<dbReference type="SMART" id="SM00470">
    <property type="entry name" value="ParB"/>
    <property type="match status" value="1"/>
</dbReference>
<dbReference type="SUPFAM" id="SSF109709">
    <property type="entry name" value="KorB DNA-binding domain-like"/>
    <property type="match status" value="1"/>
</dbReference>
<dbReference type="CDD" id="cd16393">
    <property type="entry name" value="SPO0J_N"/>
    <property type="match status" value="1"/>
</dbReference>
<dbReference type="FunFam" id="1.10.10.2830:FF:000001">
    <property type="entry name" value="Chromosome partitioning protein ParB"/>
    <property type="match status" value="1"/>
</dbReference>
<dbReference type="GO" id="GO:0003677">
    <property type="term" value="F:DNA binding"/>
    <property type="evidence" value="ECO:0007669"/>
    <property type="project" value="UniProtKB-KW"/>
</dbReference>
<protein>
    <submittedName>
        <fullName evidence="5">Parb/sulfiredoxin</fullName>
    </submittedName>
</protein>
<evidence type="ECO:0000313" key="6">
    <source>
        <dbReference type="Proteomes" id="UP000176204"/>
    </source>
</evidence>
<evidence type="ECO:0000259" key="4">
    <source>
        <dbReference type="SMART" id="SM00470"/>
    </source>
</evidence>
<dbReference type="NCBIfam" id="TIGR00180">
    <property type="entry name" value="parB_part"/>
    <property type="match status" value="1"/>
</dbReference>
<name>A0A1C7PC04_9BACT</name>
<accession>A0A1C7PC04</accession>
<dbReference type="PANTHER" id="PTHR33375">
    <property type="entry name" value="CHROMOSOME-PARTITIONING PROTEIN PARB-RELATED"/>
    <property type="match status" value="1"/>
</dbReference>
<dbReference type="GO" id="GO:0045881">
    <property type="term" value="P:positive regulation of sporulation resulting in formation of a cellular spore"/>
    <property type="evidence" value="ECO:0007669"/>
    <property type="project" value="TreeGrafter"/>
</dbReference>